<name>A0A0F9IXX8_9ZZZZ</name>
<accession>A0A0F9IXX8</accession>
<proteinExistence type="predicted"/>
<dbReference type="EMBL" id="LAZR01010270">
    <property type="protein sequence ID" value="KKM67889.1"/>
    <property type="molecule type" value="Genomic_DNA"/>
</dbReference>
<evidence type="ECO:0000313" key="2">
    <source>
        <dbReference type="EMBL" id="KKM67889.1"/>
    </source>
</evidence>
<dbReference type="AlphaFoldDB" id="A0A0F9IXX8"/>
<organism evidence="1">
    <name type="scientific">marine sediment metagenome</name>
    <dbReference type="NCBI Taxonomy" id="412755"/>
    <lineage>
        <taxon>unclassified sequences</taxon>
        <taxon>metagenomes</taxon>
        <taxon>ecological metagenomes</taxon>
    </lineage>
</organism>
<evidence type="ECO:0000313" key="1">
    <source>
        <dbReference type="EMBL" id="KKM62239.1"/>
    </source>
</evidence>
<comment type="caution">
    <text evidence="1">The sequence shown here is derived from an EMBL/GenBank/DDBJ whole genome shotgun (WGS) entry which is preliminary data.</text>
</comment>
<gene>
    <name evidence="2" type="ORF">LCGC14_1466510</name>
    <name evidence="1" type="ORF">LCGC14_1523630</name>
</gene>
<reference evidence="1" key="1">
    <citation type="journal article" date="2015" name="Nature">
        <title>Complex archaea that bridge the gap between prokaryotes and eukaryotes.</title>
        <authorList>
            <person name="Spang A."/>
            <person name="Saw J.H."/>
            <person name="Jorgensen S.L."/>
            <person name="Zaremba-Niedzwiedzka K."/>
            <person name="Martijn J."/>
            <person name="Lind A.E."/>
            <person name="van Eijk R."/>
            <person name="Schleper C."/>
            <person name="Guy L."/>
            <person name="Ettema T.J."/>
        </authorList>
    </citation>
    <scope>NUCLEOTIDE SEQUENCE</scope>
</reference>
<sequence>MTYTPGMVWKLLAGYQRRAQGARQRPRDDVLVQRAAPLEEAPWANSSCLWSDIEQAMRALPFQHAQVLWMTVCEGEGSWRNGMKRYNWREKVGDFWGITGGDVNKVVGGALKEMCDFLNTDTINAVGRGIGRAGSGPDATVVDNTPVV</sequence>
<dbReference type="EMBL" id="LAZR01011339">
    <property type="protein sequence ID" value="KKM62239.1"/>
    <property type="molecule type" value="Genomic_DNA"/>
</dbReference>
<protein>
    <submittedName>
        <fullName evidence="1">Uncharacterized protein</fullName>
    </submittedName>
</protein>